<reference evidence="1" key="2">
    <citation type="journal article" date="2015" name="Data Brief">
        <title>Shoot transcriptome of the giant reed, Arundo donax.</title>
        <authorList>
            <person name="Barrero R.A."/>
            <person name="Guerrero F.D."/>
            <person name="Moolhuijzen P."/>
            <person name="Goolsby J.A."/>
            <person name="Tidwell J."/>
            <person name="Bellgard S.E."/>
            <person name="Bellgard M.I."/>
        </authorList>
    </citation>
    <scope>NUCLEOTIDE SEQUENCE</scope>
    <source>
        <tissue evidence="1">Shoot tissue taken approximately 20 cm above the soil surface</tissue>
    </source>
</reference>
<reference evidence="1" key="1">
    <citation type="submission" date="2014-09" db="EMBL/GenBank/DDBJ databases">
        <authorList>
            <person name="Magalhaes I.L.F."/>
            <person name="Oliveira U."/>
            <person name="Santos F.R."/>
            <person name="Vidigal T.H.D.A."/>
            <person name="Brescovit A.D."/>
            <person name="Santos A.J."/>
        </authorList>
    </citation>
    <scope>NUCLEOTIDE SEQUENCE</scope>
    <source>
        <tissue evidence="1">Shoot tissue taken approximately 20 cm above the soil surface</tissue>
    </source>
</reference>
<dbReference type="AlphaFoldDB" id="A0A0A9H3P7"/>
<protein>
    <submittedName>
        <fullName evidence="1">Uncharacterized protein</fullName>
    </submittedName>
</protein>
<dbReference type="EMBL" id="GBRH01170403">
    <property type="protein sequence ID" value="JAE27493.1"/>
    <property type="molecule type" value="Transcribed_RNA"/>
</dbReference>
<evidence type="ECO:0000313" key="1">
    <source>
        <dbReference type="EMBL" id="JAE27493.1"/>
    </source>
</evidence>
<accession>A0A0A9H3P7</accession>
<sequence>MHQARLRRQNIRQIPGSDADDVRIINETDSIRLQAINVIQRFL</sequence>
<name>A0A0A9H3P7_ARUDO</name>
<organism evidence="1">
    <name type="scientific">Arundo donax</name>
    <name type="common">Giant reed</name>
    <name type="synonym">Donax arundinaceus</name>
    <dbReference type="NCBI Taxonomy" id="35708"/>
    <lineage>
        <taxon>Eukaryota</taxon>
        <taxon>Viridiplantae</taxon>
        <taxon>Streptophyta</taxon>
        <taxon>Embryophyta</taxon>
        <taxon>Tracheophyta</taxon>
        <taxon>Spermatophyta</taxon>
        <taxon>Magnoliopsida</taxon>
        <taxon>Liliopsida</taxon>
        <taxon>Poales</taxon>
        <taxon>Poaceae</taxon>
        <taxon>PACMAD clade</taxon>
        <taxon>Arundinoideae</taxon>
        <taxon>Arundineae</taxon>
        <taxon>Arundo</taxon>
    </lineage>
</organism>
<proteinExistence type="predicted"/>